<dbReference type="Proteomes" id="UP001396334">
    <property type="component" value="Unassembled WGS sequence"/>
</dbReference>
<sequence length="91" mass="9903">MDAFFFLSVSPSSFSLLFLFFLTIFQVSIANPNSDTNIQSTSCAPFDCETLGIFHIPSGWTIFVNLSIAALEMKGISSSACQISPDLDLIL</sequence>
<keyword evidence="3" id="KW-1185">Reference proteome</keyword>
<protein>
    <submittedName>
        <fullName evidence="2">Uncharacterized protein</fullName>
    </submittedName>
</protein>
<evidence type="ECO:0000256" key="1">
    <source>
        <dbReference type="SAM" id="SignalP"/>
    </source>
</evidence>
<feature type="chain" id="PRO_5045124606" evidence="1">
    <location>
        <begin position="31"/>
        <end position="91"/>
    </location>
</feature>
<comment type="caution">
    <text evidence="2">The sequence shown here is derived from an EMBL/GenBank/DDBJ whole genome shotgun (WGS) entry which is preliminary data.</text>
</comment>
<organism evidence="2 3">
    <name type="scientific">Hibiscus sabdariffa</name>
    <name type="common">roselle</name>
    <dbReference type="NCBI Taxonomy" id="183260"/>
    <lineage>
        <taxon>Eukaryota</taxon>
        <taxon>Viridiplantae</taxon>
        <taxon>Streptophyta</taxon>
        <taxon>Embryophyta</taxon>
        <taxon>Tracheophyta</taxon>
        <taxon>Spermatophyta</taxon>
        <taxon>Magnoliopsida</taxon>
        <taxon>eudicotyledons</taxon>
        <taxon>Gunneridae</taxon>
        <taxon>Pentapetalae</taxon>
        <taxon>rosids</taxon>
        <taxon>malvids</taxon>
        <taxon>Malvales</taxon>
        <taxon>Malvaceae</taxon>
        <taxon>Malvoideae</taxon>
        <taxon>Hibiscus</taxon>
    </lineage>
</organism>
<evidence type="ECO:0000313" key="2">
    <source>
        <dbReference type="EMBL" id="KAK8478264.1"/>
    </source>
</evidence>
<feature type="signal peptide" evidence="1">
    <location>
        <begin position="1"/>
        <end position="30"/>
    </location>
</feature>
<dbReference type="EMBL" id="JBBPBN010001435">
    <property type="protein sequence ID" value="KAK8478264.1"/>
    <property type="molecule type" value="Genomic_DNA"/>
</dbReference>
<proteinExistence type="predicted"/>
<gene>
    <name evidence="2" type="ORF">V6N11_059513</name>
</gene>
<accession>A0ABR1ZDA0</accession>
<name>A0ABR1ZDA0_9ROSI</name>
<keyword evidence="1" id="KW-0732">Signal</keyword>
<evidence type="ECO:0000313" key="3">
    <source>
        <dbReference type="Proteomes" id="UP001396334"/>
    </source>
</evidence>
<reference evidence="2 3" key="1">
    <citation type="journal article" date="2024" name="G3 (Bethesda)">
        <title>Genome assembly of Hibiscus sabdariffa L. provides insights into metabolisms of medicinal natural products.</title>
        <authorList>
            <person name="Kim T."/>
        </authorList>
    </citation>
    <scope>NUCLEOTIDE SEQUENCE [LARGE SCALE GENOMIC DNA]</scope>
    <source>
        <strain evidence="2">TK-2024</strain>
        <tissue evidence="2">Old leaves</tissue>
    </source>
</reference>